<gene>
    <name evidence="9" type="ORF">J2X09_000258</name>
</gene>
<dbReference type="Gene3D" id="3.10.20.30">
    <property type="match status" value="1"/>
</dbReference>
<dbReference type="Proteomes" id="UP001265550">
    <property type="component" value="Unassembled WGS sequence"/>
</dbReference>
<evidence type="ECO:0000256" key="2">
    <source>
        <dbReference type="ARBA" id="ARBA00022714"/>
    </source>
</evidence>
<dbReference type="InterPro" id="IPR039261">
    <property type="entry name" value="FNR_nucleotide-bd"/>
</dbReference>
<dbReference type="EC" id="1.14.13.82" evidence="9"/>
<evidence type="ECO:0000259" key="8">
    <source>
        <dbReference type="PROSITE" id="PS51384"/>
    </source>
</evidence>
<evidence type="ECO:0000313" key="9">
    <source>
        <dbReference type="EMBL" id="MDR7092535.1"/>
    </source>
</evidence>
<dbReference type="SUPFAM" id="SSF52343">
    <property type="entry name" value="Ferredoxin reductase-like, C-terminal NADP-linked domain"/>
    <property type="match status" value="1"/>
</dbReference>
<dbReference type="InterPro" id="IPR001041">
    <property type="entry name" value="2Fe-2S_ferredoxin-type"/>
</dbReference>
<feature type="domain" description="FAD-binding FR-type" evidence="8">
    <location>
        <begin position="23"/>
        <end position="126"/>
    </location>
</feature>
<dbReference type="PROSITE" id="PS51085">
    <property type="entry name" value="2FE2S_FER_2"/>
    <property type="match status" value="1"/>
</dbReference>
<dbReference type="PANTHER" id="PTHR47354">
    <property type="entry name" value="NADH OXIDOREDUCTASE HCR"/>
    <property type="match status" value="1"/>
</dbReference>
<dbReference type="SUPFAM" id="SSF54292">
    <property type="entry name" value="2Fe-2S ferredoxin-like"/>
    <property type="match status" value="1"/>
</dbReference>
<dbReference type="EMBL" id="JAVDWE010000001">
    <property type="protein sequence ID" value="MDR7092535.1"/>
    <property type="molecule type" value="Genomic_DNA"/>
</dbReference>
<evidence type="ECO:0000256" key="4">
    <source>
        <dbReference type="ARBA" id="ARBA00023002"/>
    </source>
</evidence>
<proteinExistence type="predicted"/>
<evidence type="ECO:0000256" key="6">
    <source>
        <dbReference type="ARBA" id="ARBA00023014"/>
    </source>
</evidence>
<evidence type="ECO:0000256" key="1">
    <source>
        <dbReference type="ARBA" id="ARBA00022630"/>
    </source>
</evidence>
<dbReference type="Pfam" id="PF00111">
    <property type="entry name" value="Fer2"/>
    <property type="match status" value="1"/>
</dbReference>
<dbReference type="PANTHER" id="PTHR47354:SF1">
    <property type="entry name" value="CARNITINE MONOOXYGENASE REDUCTASE SUBUNIT"/>
    <property type="match status" value="1"/>
</dbReference>
<dbReference type="InterPro" id="IPR050415">
    <property type="entry name" value="MRET"/>
</dbReference>
<dbReference type="Gene3D" id="3.40.50.80">
    <property type="entry name" value="Nucleotide-binding domain of ferredoxin-NADP reductase (FNR) module"/>
    <property type="match status" value="1"/>
</dbReference>
<dbReference type="GO" id="GO:0018489">
    <property type="term" value="F:vanillate monooxygenase activity"/>
    <property type="evidence" value="ECO:0007669"/>
    <property type="project" value="UniProtKB-EC"/>
</dbReference>
<dbReference type="InterPro" id="IPR017927">
    <property type="entry name" value="FAD-bd_FR_type"/>
</dbReference>
<keyword evidence="6" id="KW-0411">Iron-sulfur</keyword>
<dbReference type="PRINTS" id="PR00409">
    <property type="entry name" value="PHDIOXRDTASE"/>
</dbReference>
<dbReference type="PROSITE" id="PS51384">
    <property type="entry name" value="FAD_FR"/>
    <property type="match status" value="1"/>
</dbReference>
<keyword evidence="10" id="KW-1185">Reference proteome</keyword>
<dbReference type="CDD" id="cd00207">
    <property type="entry name" value="fer2"/>
    <property type="match status" value="1"/>
</dbReference>
<reference evidence="9 10" key="1">
    <citation type="submission" date="2023-07" db="EMBL/GenBank/DDBJ databases">
        <title>Sorghum-associated microbial communities from plants grown in Nebraska, USA.</title>
        <authorList>
            <person name="Schachtman D."/>
        </authorList>
    </citation>
    <scope>NUCLEOTIDE SEQUENCE [LARGE SCALE GENOMIC DNA]</scope>
    <source>
        <strain evidence="9 10">BE240</strain>
    </source>
</reference>
<dbReference type="InterPro" id="IPR012675">
    <property type="entry name" value="Beta-grasp_dom_sf"/>
</dbReference>
<feature type="domain" description="2Fe-2S ferredoxin-type" evidence="7">
    <location>
        <begin position="258"/>
        <end position="341"/>
    </location>
</feature>
<dbReference type="RefSeq" id="WP_204731547.1">
    <property type="nucleotide sequence ID" value="NZ_JAVDWE010000001.1"/>
</dbReference>
<dbReference type="SUPFAM" id="SSF63380">
    <property type="entry name" value="Riboflavin synthase domain-like"/>
    <property type="match status" value="1"/>
</dbReference>
<dbReference type="Gene3D" id="2.40.30.10">
    <property type="entry name" value="Translation factors"/>
    <property type="match status" value="1"/>
</dbReference>
<protein>
    <submittedName>
        <fullName evidence="9">Vanillate O-demethylase ferredoxin subunit</fullName>
        <ecNumber evidence="9">1.14.13.82</ecNumber>
    </submittedName>
</protein>
<keyword evidence="1" id="KW-0285">Flavoprotein</keyword>
<comment type="caution">
    <text evidence="9">The sequence shown here is derived from an EMBL/GenBank/DDBJ whole genome shotgun (WGS) entry which is preliminary data.</text>
</comment>
<dbReference type="InterPro" id="IPR036010">
    <property type="entry name" value="2Fe-2S_ferredoxin-like_sf"/>
</dbReference>
<evidence type="ECO:0000256" key="3">
    <source>
        <dbReference type="ARBA" id="ARBA00022723"/>
    </source>
</evidence>
<keyword evidence="5" id="KW-0408">Iron</keyword>
<accession>A0ABU1V517</accession>
<dbReference type="PROSITE" id="PS00197">
    <property type="entry name" value="2FE2S_FER_1"/>
    <property type="match status" value="1"/>
</dbReference>
<dbReference type="CDD" id="cd06185">
    <property type="entry name" value="PDR_like"/>
    <property type="match status" value="1"/>
</dbReference>
<sequence>MSPINTATDLSVQPNASNSPVARGDLTIRVTRVVRHTDEINSYVLQRIDGLPLPACEAGAHVDVHLPGGLVRSYSLCGDPTLTTEAYEIAVKREDSGRGGSRAMHMWVREGEILRIGMPRNHFRLAHDAPHHLLLGGGIGVTPLVSMAHALHALGAPFTLAVFARSARHLALSRVLDQAPWRGNVQVHFDDVPSPTSPATLVANAPAGSHAYFCGPEGFMTHVRNACQAWPAERVHFEYFSAPVKADAASARSEADVFEVVLARRQQRLQVPAGKSIAQVLQGAGVAVDTVCEQGICGSCLTPYLSGTPDHQDTCMTEAERATHVAVCCARSHSPTLTLDL</sequence>
<organism evidence="9 10">
    <name type="scientific">Hydrogenophaga laconesensis</name>
    <dbReference type="NCBI Taxonomy" id="1805971"/>
    <lineage>
        <taxon>Bacteria</taxon>
        <taxon>Pseudomonadati</taxon>
        <taxon>Pseudomonadota</taxon>
        <taxon>Betaproteobacteria</taxon>
        <taxon>Burkholderiales</taxon>
        <taxon>Comamonadaceae</taxon>
        <taxon>Hydrogenophaga</taxon>
    </lineage>
</organism>
<evidence type="ECO:0000256" key="5">
    <source>
        <dbReference type="ARBA" id="ARBA00023004"/>
    </source>
</evidence>
<evidence type="ECO:0000259" key="7">
    <source>
        <dbReference type="PROSITE" id="PS51085"/>
    </source>
</evidence>
<keyword evidence="2" id="KW-0001">2Fe-2S</keyword>
<dbReference type="InterPro" id="IPR006058">
    <property type="entry name" value="2Fe2S_fd_BS"/>
</dbReference>
<name>A0ABU1V517_9BURK</name>
<keyword evidence="3" id="KW-0479">Metal-binding</keyword>
<dbReference type="InterPro" id="IPR017938">
    <property type="entry name" value="Riboflavin_synthase-like_b-brl"/>
</dbReference>
<keyword evidence="4 9" id="KW-0560">Oxidoreductase</keyword>
<evidence type="ECO:0000313" key="10">
    <source>
        <dbReference type="Proteomes" id="UP001265550"/>
    </source>
</evidence>